<dbReference type="CDD" id="cd00519">
    <property type="entry name" value="Lipase_3"/>
    <property type="match status" value="1"/>
</dbReference>
<keyword evidence="2" id="KW-0472">Membrane</keyword>
<gene>
    <name evidence="4" type="primary">LPS1m</name>
</gene>
<feature type="transmembrane region" description="Helical" evidence="2">
    <location>
        <begin position="131"/>
        <end position="151"/>
    </location>
</feature>
<feature type="transmembrane region" description="Helical" evidence="2">
    <location>
        <begin position="92"/>
        <end position="111"/>
    </location>
</feature>
<name>D5LAZ6_CHLRE</name>
<protein>
    <submittedName>
        <fullName evidence="4">LPS1m</fullName>
    </submittedName>
</protein>
<dbReference type="InterPro" id="IPR051218">
    <property type="entry name" value="Sec_MonoDiacylglyc_Lipase"/>
</dbReference>
<dbReference type="AlphaFoldDB" id="D5LAZ6"/>
<reference evidence="4" key="1">
    <citation type="journal article" date="2010" name="Science">
        <title>Evolution of an expanded sex-determining locus in Volvox.</title>
        <authorList>
            <person name="Ferris P."/>
            <person name="Olson B.J."/>
            <person name="De Hoff P.L."/>
            <person name="Douglass S."/>
            <person name="Casero D."/>
            <person name="Prochnik S."/>
            <person name="Geng S."/>
            <person name="Rai R."/>
            <person name="Grimwood J."/>
            <person name="Schmutz J."/>
            <person name="Nishii I."/>
            <person name="Hamaji T."/>
            <person name="Nozaki H."/>
            <person name="Pellegrini M."/>
            <person name="Umen J.G."/>
        </authorList>
    </citation>
    <scope>NUCLEOTIDE SEQUENCE</scope>
    <source>
        <strain evidence="4">CC-2290</strain>
    </source>
</reference>
<feature type="transmembrane region" description="Helical" evidence="2">
    <location>
        <begin position="69"/>
        <end position="86"/>
    </location>
</feature>
<dbReference type="PANTHER" id="PTHR45856:SF24">
    <property type="entry name" value="FUNGAL LIPASE-LIKE DOMAIN-CONTAINING PROTEIN"/>
    <property type="match status" value="1"/>
</dbReference>
<evidence type="ECO:0000313" key="4">
    <source>
        <dbReference type="EMBL" id="ADF43176.1"/>
    </source>
</evidence>
<reference evidence="4" key="2">
    <citation type="submission" date="2016-01" db="EMBL/GenBank/DDBJ databases">
        <authorList>
            <person name="McClelland M."/>
            <person name="Jain A."/>
            <person name="Saraogi P."/>
            <person name="Mendelson R."/>
            <person name="Westerman R."/>
            <person name="SanMiguel P."/>
            <person name="Csonka L."/>
        </authorList>
    </citation>
    <scope>NUCLEOTIDE SEQUENCE</scope>
    <source>
        <strain evidence="4">CC-2290</strain>
    </source>
</reference>
<evidence type="ECO:0000259" key="3">
    <source>
        <dbReference type="Pfam" id="PF01764"/>
    </source>
</evidence>
<dbReference type="SUPFAM" id="SSF53474">
    <property type="entry name" value="alpha/beta-Hydrolases"/>
    <property type="match status" value="1"/>
</dbReference>
<keyword evidence="2" id="KW-1133">Transmembrane helix</keyword>
<dbReference type="EMBL" id="GU814015">
    <property type="protein sequence ID" value="ADF43176.1"/>
    <property type="molecule type" value="Genomic_DNA"/>
</dbReference>
<organism evidence="4">
    <name type="scientific">Chlamydomonas reinhardtii</name>
    <name type="common">Chlamydomonas smithii</name>
    <dbReference type="NCBI Taxonomy" id="3055"/>
    <lineage>
        <taxon>Eukaryota</taxon>
        <taxon>Viridiplantae</taxon>
        <taxon>Chlorophyta</taxon>
        <taxon>core chlorophytes</taxon>
        <taxon>Chlorophyceae</taxon>
        <taxon>CS clade</taxon>
        <taxon>Chlamydomonadales</taxon>
        <taxon>Chlamydomonadaceae</taxon>
        <taxon>Chlamydomonas</taxon>
    </lineage>
</organism>
<feature type="region of interest" description="Disordered" evidence="1">
    <location>
        <begin position="899"/>
        <end position="930"/>
    </location>
</feature>
<dbReference type="PANTHER" id="PTHR45856">
    <property type="entry name" value="ALPHA/BETA-HYDROLASES SUPERFAMILY PROTEIN"/>
    <property type="match status" value="1"/>
</dbReference>
<sequence>MQLAQDAKRQRTPGVRSDHSSSCSGRQPAGVHGVATDTDAGLRPGAEEATGYKDVVLRIEFARSGEVKALSYLMMATLLAGIAVTVYIKDNLITGCVCLLISSLLWALYAYRGTWFLLRQLRWDHRRHRTYLVRLAELSCIILNFACWTFSSSERRLEENLEMNASMDAAAVDTSKVAAAVPTPKADDIRQAAASIQAPPYQAEPVLAGATIATIAQAATAEAMSTDEQLYIDAPWWEYLAPFAWLWVPFQCLIGINIGLLAASIKSNKAYDQCIQWFLECRNASATSFIFHIVMLVAEVLNIYLSVEVRIRGVTLLYIVANDIVQTFYVPKVEVPGKGEERCRYSLDSILGVWSTQAGPHELHLKLLRVTLTARITSVHMYGILQVIFMALVCTLAWLFIPRSTHSSMPIMQATLQVLREEESDAKVMIAWSWKMCVICFRGTASIKAACVDLKAMLKPYYNREAWMSESKIAQLAAVHHGFQWSWRHRGFNCRVLDWVVSYRKKHPHGKLLVTGHSLGGAHATLCTLDIMHKLRGSLPPHHISCYTYGAPRVGNHAFAAMYDKVVYETWNVVNCNDMVPLTPKCVGWFVYKHPGHKVIVKRRGDLIVRPTFMENAVARLPCSRSVRHHLLGSYLRSMMAVLRAQTRGKHVEGGVRGLLHLTMYRLPEVDAVLADVVEEVQAVALAAVEAVQMVEKRSLAAAAAKTSSSGSAVYHSLAKYGSIRLLMDQESRKSLHNSVQQQATSSTAVSSVTVSRPPAVLATDPVVAENAGCSGAATVGIAGEPLSAGLPAASGESFIFKSMVRPRAVLHGLARRLNMGMELMGVETGLLDDDDPVPATASTSYTGSALSSMPTVSPNEMMAFQRALAAQHEAHEVYKRNKEVRRQERRALAKLHAYQRSKAGKDHSVNSRHSAAPTASTGGMGASLAPQPEAATLLRQVDSNTHASGHVAQATYYHMAHQLAAAGDDRKTSARRRLHAKRQAARDPVAAPPHLGLLGCQGGTPKGFDGILPLDALAAGPVAEGVGVAAWLSASSELAWQGAATCIPEYRCVC</sequence>
<feature type="compositionally biased region" description="Basic residues" evidence="1">
    <location>
        <begin position="974"/>
        <end position="984"/>
    </location>
</feature>
<dbReference type="Gene3D" id="3.40.50.1820">
    <property type="entry name" value="alpha/beta hydrolase"/>
    <property type="match status" value="1"/>
</dbReference>
<dbReference type="Pfam" id="PF01764">
    <property type="entry name" value="Lipase_3"/>
    <property type="match status" value="1"/>
</dbReference>
<feature type="transmembrane region" description="Helical" evidence="2">
    <location>
        <begin position="379"/>
        <end position="401"/>
    </location>
</feature>
<evidence type="ECO:0000256" key="1">
    <source>
        <dbReference type="SAM" id="MobiDB-lite"/>
    </source>
</evidence>
<dbReference type="InterPro" id="IPR002921">
    <property type="entry name" value="Fungal_lipase-type"/>
</dbReference>
<accession>D5LAZ6</accession>
<dbReference type="GO" id="GO:0006629">
    <property type="term" value="P:lipid metabolic process"/>
    <property type="evidence" value="ECO:0007669"/>
    <property type="project" value="InterPro"/>
</dbReference>
<feature type="transmembrane region" description="Helical" evidence="2">
    <location>
        <begin position="244"/>
        <end position="265"/>
    </location>
</feature>
<dbReference type="InterPro" id="IPR029058">
    <property type="entry name" value="AB_hydrolase_fold"/>
</dbReference>
<feature type="region of interest" description="Disordered" evidence="1">
    <location>
        <begin position="1"/>
        <end position="42"/>
    </location>
</feature>
<feature type="compositionally biased region" description="Polar residues" evidence="1">
    <location>
        <begin position="912"/>
        <end position="922"/>
    </location>
</feature>
<feature type="domain" description="Fungal lipase-type" evidence="3">
    <location>
        <begin position="438"/>
        <end position="586"/>
    </location>
</feature>
<proteinExistence type="predicted"/>
<evidence type="ECO:0000256" key="2">
    <source>
        <dbReference type="SAM" id="Phobius"/>
    </source>
</evidence>
<keyword evidence="2" id="KW-0812">Transmembrane</keyword>
<feature type="region of interest" description="Disordered" evidence="1">
    <location>
        <begin position="968"/>
        <end position="988"/>
    </location>
</feature>
<dbReference type="ExpressionAtlas" id="D5LAZ6">
    <property type="expression patterns" value="baseline and differential"/>
</dbReference>